<dbReference type="SUPFAM" id="SSF51206">
    <property type="entry name" value="cAMP-binding domain-like"/>
    <property type="match status" value="2"/>
</dbReference>
<evidence type="ECO:0000313" key="11">
    <source>
        <dbReference type="EMBL" id="OTF77633.1"/>
    </source>
</evidence>
<dbReference type="FunFam" id="2.60.120.10:FF:000120">
    <property type="entry name" value="cAMP-dependent protein kinase regulatory subunit"/>
    <property type="match status" value="1"/>
</dbReference>
<keyword evidence="4 8" id="KW-0116">cAMP-binding</keyword>
<dbReference type="Pfam" id="PF00027">
    <property type="entry name" value="cNMP_binding"/>
    <property type="match status" value="2"/>
</dbReference>
<feature type="region of interest" description="Disordered" evidence="9">
    <location>
        <begin position="1"/>
        <end position="25"/>
    </location>
</feature>
<dbReference type="GO" id="GO:0045595">
    <property type="term" value="P:regulation of cell differentiation"/>
    <property type="evidence" value="ECO:0007669"/>
    <property type="project" value="UniProtKB-ARBA"/>
</dbReference>
<reference evidence="11 12" key="1">
    <citation type="submission" date="2017-03" db="EMBL/GenBank/DDBJ databases">
        <title>Genome Survey of Euroglyphus maynei.</title>
        <authorList>
            <person name="Arlian L.G."/>
            <person name="Morgan M.S."/>
            <person name="Rider S.D."/>
        </authorList>
    </citation>
    <scope>NUCLEOTIDE SEQUENCE [LARGE SCALE GENOMIC DNA]</scope>
    <source>
        <strain evidence="11">Arlian Lab</strain>
        <tissue evidence="11">Whole body</tissue>
    </source>
</reference>
<keyword evidence="3" id="KW-0597">Phosphoprotein</keyword>
<dbReference type="Gene3D" id="1.20.890.10">
    <property type="entry name" value="cAMP-dependent protein kinase regulatory subunit, dimerization-anchoring domain"/>
    <property type="match status" value="1"/>
</dbReference>
<dbReference type="InterPro" id="IPR018488">
    <property type="entry name" value="cNMP-bd_CS"/>
</dbReference>
<keyword evidence="11" id="KW-0418">Kinase</keyword>
<sequence length="415" mass="46769">MATNNPSATRTTTNNNNNTGEGDEQQSLRECEAYVQRHNIQQILKDCIVQLCVSRPENPITFLKEYFASLERENQLNSQHQKAPMSPDTERDEDLSPLPTITTRTRRGGVSAETYSEEDATNYVKKVSTHTTATVVYNANDMILVCSGKKVVPKDDKTMASLSKTVEKNVLFQHLDGNQRTDVFNAMFPVHHKAGEYIMRQGDEGDNFYIIDEGTVEVYVNDQLVSTVSEGGSFGELALIYGTPRAASILAKTDVKLWAIDRDTYRRILMGQFIKKRKMYEEFLSKVKILESLDYYERLTVADALTPVEFADGEIITKQGESGDEFFIIEEGTAVVLQRRSPDAPEEEVGRLGRSDYFGEIALIFNRPRAATVKAQGPLKCLKLDRDCFERLLGPCVDILKRNLENYNSLISLSV</sequence>
<keyword evidence="6 8" id="KW-0547">Nucleotide-binding</keyword>
<evidence type="ECO:0000313" key="12">
    <source>
        <dbReference type="Proteomes" id="UP000194236"/>
    </source>
</evidence>
<gene>
    <name evidence="11" type="ORF">BLA29_001648</name>
</gene>
<dbReference type="PANTHER" id="PTHR11635:SF152">
    <property type="entry name" value="CAMP-DEPENDENT PROTEIN KINASE TYPE I REGULATORY SUBUNIT-RELATED"/>
    <property type="match status" value="1"/>
</dbReference>
<feature type="compositionally biased region" description="Low complexity" evidence="9">
    <location>
        <begin position="1"/>
        <end position="19"/>
    </location>
</feature>
<evidence type="ECO:0000256" key="6">
    <source>
        <dbReference type="ARBA" id="ARBA00022741"/>
    </source>
</evidence>
<evidence type="ECO:0000256" key="7">
    <source>
        <dbReference type="ARBA" id="ARBA00023149"/>
    </source>
</evidence>
<keyword evidence="5" id="KW-0677">Repeat</keyword>
<dbReference type="CDD" id="cd12097">
    <property type="entry name" value="DD_RI_PKA"/>
    <property type="match status" value="1"/>
</dbReference>
<dbReference type="Proteomes" id="UP000194236">
    <property type="component" value="Unassembled WGS sequence"/>
</dbReference>
<evidence type="ECO:0000256" key="4">
    <source>
        <dbReference type="ARBA" id="ARBA00022566"/>
    </source>
</evidence>
<comment type="caution">
    <text evidence="11">The sequence shown here is derived from an EMBL/GenBank/DDBJ whole genome shotgun (WGS) entry which is preliminary data.</text>
</comment>
<evidence type="ECO:0000256" key="1">
    <source>
        <dbReference type="ARBA" id="ARBA00005753"/>
    </source>
</evidence>
<dbReference type="FunFam" id="2.60.120.10:FF:000006">
    <property type="entry name" value="cAMP-dependent protein kinase type I-alpha regulatory subunit"/>
    <property type="match status" value="1"/>
</dbReference>
<comment type="similarity">
    <text evidence="1">Belongs to the cAMP-dependent kinase regulatory chain family.</text>
</comment>
<evidence type="ECO:0000256" key="3">
    <source>
        <dbReference type="ARBA" id="ARBA00022553"/>
    </source>
</evidence>
<accession>A0A1Y3BCQ6</accession>
<dbReference type="GO" id="GO:0010628">
    <property type="term" value="P:positive regulation of gene expression"/>
    <property type="evidence" value="ECO:0007669"/>
    <property type="project" value="UniProtKB-ARBA"/>
</dbReference>
<dbReference type="GO" id="GO:0016301">
    <property type="term" value="F:kinase activity"/>
    <property type="evidence" value="ECO:0007669"/>
    <property type="project" value="UniProtKB-KW"/>
</dbReference>
<feature type="binding site" evidence="8">
    <location>
        <position position="369"/>
    </location>
    <ligand>
        <name>3',5'-cyclic AMP</name>
        <dbReference type="ChEBI" id="CHEBI:58165"/>
        <label>2</label>
    </ligand>
</feature>
<proteinExistence type="inferred from homology"/>
<evidence type="ECO:0000256" key="5">
    <source>
        <dbReference type="ARBA" id="ARBA00022737"/>
    </source>
</evidence>
<evidence type="ECO:0000256" key="9">
    <source>
        <dbReference type="SAM" id="MobiDB-lite"/>
    </source>
</evidence>
<feature type="binding site" evidence="8">
    <location>
        <position position="245"/>
    </location>
    <ligand>
        <name>3',5'-cyclic AMP</name>
        <dbReference type="ChEBI" id="CHEBI:58165"/>
        <label>1</label>
    </ligand>
</feature>
<feature type="region of interest" description="Disordered" evidence="9">
    <location>
        <begin position="74"/>
        <end position="111"/>
    </location>
</feature>
<feature type="domain" description="Cyclic nucleotide-binding" evidence="10">
    <location>
        <begin position="289"/>
        <end position="410"/>
    </location>
</feature>
<dbReference type="EMBL" id="MUJZ01031606">
    <property type="protein sequence ID" value="OTF77633.1"/>
    <property type="molecule type" value="Genomic_DNA"/>
</dbReference>
<evidence type="ECO:0000256" key="8">
    <source>
        <dbReference type="PIRSR" id="PIRSR000548-1"/>
    </source>
</evidence>
<dbReference type="InterPro" id="IPR014710">
    <property type="entry name" value="RmlC-like_jellyroll"/>
</dbReference>
<dbReference type="GO" id="GO:0005829">
    <property type="term" value="C:cytosol"/>
    <property type="evidence" value="ECO:0007669"/>
    <property type="project" value="TreeGrafter"/>
</dbReference>
<dbReference type="AlphaFoldDB" id="A0A1Y3BCQ6"/>
<dbReference type="PRINTS" id="PR00103">
    <property type="entry name" value="CAMPKINASE"/>
</dbReference>
<protein>
    <recommendedName>
        <fullName evidence="2">cAMP-dependent protein kinase regulatory subunit</fullName>
    </recommendedName>
</protein>
<name>A0A1Y3BCQ6_EURMA</name>
<feature type="domain" description="Cyclic nucleotide-binding" evidence="10">
    <location>
        <begin position="171"/>
        <end position="286"/>
    </location>
</feature>
<feature type="binding site" evidence="8">
    <location>
        <position position="360"/>
    </location>
    <ligand>
        <name>3',5'-cyclic AMP</name>
        <dbReference type="ChEBI" id="CHEBI:58165"/>
        <label>2</label>
    </ligand>
</feature>
<evidence type="ECO:0000259" key="10">
    <source>
        <dbReference type="PROSITE" id="PS50042"/>
    </source>
</evidence>
<dbReference type="InterPro" id="IPR012198">
    <property type="entry name" value="cAMP_dep_PK_reg_su"/>
</dbReference>
<organism evidence="11 12">
    <name type="scientific">Euroglyphus maynei</name>
    <name type="common">Mayne's house dust mite</name>
    <dbReference type="NCBI Taxonomy" id="6958"/>
    <lineage>
        <taxon>Eukaryota</taxon>
        <taxon>Metazoa</taxon>
        <taxon>Ecdysozoa</taxon>
        <taxon>Arthropoda</taxon>
        <taxon>Chelicerata</taxon>
        <taxon>Arachnida</taxon>
        <taxon>Acari</taxon>
        <taxon>Acariformes</taxon>
        <taxon>Sarcoptiformes</taxon>
        <taxon>Astigmata</taxon>
        <taxon>Psoroptidia</taxon>
        <taxon>Analgoidea</taxon>
        <taxon>Pyroglyphidae</taxon>
        <taxon>Pyroglyphinae</taxon>
        <taxon>Euroglyphus</taxon>
    </lineage>
</organism>
<dbReference type="Gene3D" id="2.60.120.10">
    <property type="entry name" value="Jelly Rolls"/>
    <property type="match status" value="2"/>
</dbReference>
<dbReference type="Pfam" id="PF02197">
    <property type="entry name" value="RIIa"/>
    <property type="match status" value="1"/>
</dbReference>
<evidence type="ECO:0000256" key="2">
    <source>
        <dbReference type="ARBA" id="ARBA00020355"/>
    </source>
</evidence>
<dbReference type="PROSITE" id="PS50042">
    <property type="entry name" value="CNMP_BINDING_3"/>
    <property type="match status" value="2"/>
</dbReference>
<dbReference type="InterPro" id="IPR050503">
    <property type="entry name" value="cAMP-dep_PK_reg_su-like"/>
</dbReference>
<dbReference type="InterPro" id="IPR003117">
    <property type="entry name" value="cAMP_dep_PK_reg_su_I/II_a/b"/>
</dbReference>
<dbReference type="GO" id="GO:0007611">
    <property type="term" value="P:learning or memory"/>
    <property type="evidence" value="ECO:0007669"/>
    <property type="project" value="UniProtKB-ARBA"/>
</dbReference>
<dbReference type="PANTHER" id="PTHR11635">
    <property type="entry name" value="CAMP-DEPENDENT PROTEIN KINASE REGULATORY CHAIN"/>
    <property type="match status" value="1"/>
</dbReference>
<dbReference type="GO" id="GO:0004862">
    <property type="term" value="F:cAMP-dependent protein kinase inhibitor activity"/>
    <property type="evidence" value="ECO:0007669"/>
    <property type="project" value="TreeGrafter"/>
</dbReference>
<dbReference type="PROSITE" id="PS00889">
    <property type="entry name" value="CNMP_BINDING_2"/>
    <property type="match status" value="2"/>
</dbReference>
<keyword evidence="7 8" id="KW-0114">cAMP</keyword>
<dbReference type="SUPFAM" id="SSF47391">
    <property type="entry name" value="Dimerization-anchoring domain of cAMP-dependent PK regulatory subunit"/>
    <property type="match status" value="1"/>
</dbReference>
<dbReference type="SMART" id="SM00100">
    <property type="entry name" value="cNMP"/>
    <property type="match status" value="2"/>
</dbReference>
<dbReference type="SMART" id="SM00394">
    <property type="entry name" value="RIIa"/>
    <property type="match status" value="1"/>
</dbReference>
<dbReference type="PIRSF" id="PIRSF000548">
    <property type="entry name" value="PK_regulatory"/>
    <property type="match status" value="1"/>
</dbReference>
<dbReference type="GO" id="GO:0034236">
    <property type="term" value="F:protein kinase A catalytic subunit binding"/>
    <property type="evidence" value="ECO:0007669"/>
    <property type="project" value="TreeGrafter"/>
</dbReference>
<dbReference type="CDD" id="cd00038">
    <property type="entry name" value="CAP_ED"/>
    <property type="match status" value="2"/>
</dbReference>
<dbReference type="OrthoDB" id="417078at2759"/>
<dbReference type="InterPro" id="IPR000595">
    <property type="entry name" value="cNMP-bd_dom"/>
</dbReference>
<keyword evidence="12" id="KW-1185">Reference proteome</keyword>
<dbReference type="GO" id="GO:0030552">
    <property type="term" value="F:cAMP binding"/>
    <property type="evidence" value="ECO:0007669"/>
    <property type="project" value="UniProtKB-KW"/>
</dbReference>
<dbReference type="InterPro" id="IPR018490">
    <property type="entry name" value="cNMP-bd_dom_sf"/>
</dbReference>
<feature type="binding site" evidence="8">
    <location>
        <position position="236"/>
    </location>
    <ligand>
        <name>3',5'-cyclic AMP</name>
        <dbReference type="ChEBI" id="CHEBI:58165"/>
        <label>1</label>
    </ligand>
</feature>
<keyword evidence="11" id="KW-0808">Transferase</keyword>
<dbReference type="GO" id="GO:0005952">
    <property type="term" value="C:cAMP-dependent protein kinase complex"/>
    <property type="evidence" value="ECO:0007669"/>
    <property type="project" value="InterPro"/>
</dbReference>